<dbReference type="GO" id="GO:0140664">
    <property type="term" value="F:ATP-dependent DNA damage sensor activity"/>
    <property type="evidence" value="ECO:0007669"/>
    <property type="project" value="InterPro"/>
</dbReference>
<dbReference type="InterPro" id="IPR038973">
    <property type="entry name" value="MutL/Mlh/Pms-like"/>
</dbReference>
<dbReference type="InterPro" id="IPR036890">
    <property type="entry name" value="HATPase_C_sf"/>
</dbReference>
<dbReference type="InterPro" id="IPR014721">
    <property type="entry name" value="Ribsml_uS5_D2-typ_fold_subgr"/>
</dbReference>
<dbReference type="PROSITE" id="PS00058">
    <property type="entry name" value="DNA_MISMATCH_REPAIR_1"/>
    <property type="match status" value="1"/>
</dbReference>
<name>A0A099NWY5_PICKU</name>
<dbReference type="InterPro" id="IPR002099">
    <property type="entry name" value="MutL/Mlh/PMS"/>
</dbReference>
<reference evidence="7 10" key="3">
    <citation type="submission" date="2018-06" db="EMBL/GenBank/DDBJ databases">
        <title>Population genomics shows no distinction between pathogenic Candida krusei and environmental Pichia kudriavzevii: One species, four names.</title>
        <authorList>
            <person name="Douglass A.P."/>
            <person name="Offei B."/>
            <person name="Braun-Galleani S."/>
            <person name="Coughlan A.Y."/>
            <person name="Martos A."/>
            <person name="Ortiz-Merino R.A."/>
            <person name="Byrne K.P."/>
            <person name="Wolfe K.H."/>
        </authorList>
    </citation>
    <scope>NUCLEOTIDE SEQUENCE [LARGE SCALE GENOMIC DNA]</scope>
    <source>
        <strain evidence="7 10">CBS573</strain>
    </source>
</reference>
<evidence type="ECO:0000256" key="1">
    <source>
        <dbReference type="ARBA" id="ARBA00004123"/>
    </source>
</evidence>
<dbReference type="AlphaFoldDB" id="A0A099NWY5"/>
<dbReference type="EMBL" id="CP028773">
    <property type="protein sequence ID" value="AWU74369.1"/>
    <property type="molecule type" value="Genomic_DNA"/>
</dbReference>
<dbReference type="Gene3D" id="3.30.230.10">
    <property type="match status" value="1"/>
</dbReference>
<dbReference type="CDD" id="cd03483">
    <property type="entry name" value="MutL_Trans_MLH1"/>
    <property type="match status" value="1"/>
</dbReference>
<dbReference type="GO" id="GO:0030983">
    <property type="term" value="F:mismatched DNA binding"/>
    <property type="evidence" value="ECO:0007669"/>
    <property type="project" value="InterPro"/>
</dbReference>
<dbReference type="SUPFAM" id="SSF54211">
    <property type="entry name" value="Ribosomal protein S5 domain 2-like"/>
    <property type="match status" value="1"/>
</dbReference>
<dbReference type="FunFam" id="3.30.230.10:FF:000014">
    <property type="entry name" value="DNA mismatch repair protein Mlh1"/>
    <property type="match status" value="1"/>
</dbReference>
<dbReference type="InterPro" id="IPR014762">
    <property type="entry name" value="DNA_mismatch_repair_CS"/>
</dbReference>
<dbReference type="PANTHER" id="PTHR10073:SF12">
    <property type="entry name" value="DNA MISMATCH REPAIR PROTEIN MLH1"/>
    <property type="match status" value="1"/>
</dbReference>
<dbReference type="Pfam" id="PF01119">
    <property type="entry name" value="DNA_mis_repair"/>
    <property type="match status" value="1"/>
</dbReference>
<dbReference type="KEGG" id="pkz:C5L36_0A09590"/>
<feature type="domain" description="DNA mismatch repair protein S5" evidence="6">
    <location>
        <begin position="220"/>
        <end position="346"/>
    </location>
</feature>
<dbReference type="EMBL" id="JQFK01000043">
    <property type="protein sequence ID" value="KGK37135.1"/>
    <property type="molecule type" value="Genomic_DNA"/>
</dbReference>
<dbReference type="SMART" id="SM01340">
    <property type="entry name" value="DNA_mis_repair"/>
    <property type="match status" value="1"/>
</dbReference>
<dbReference type="GO" id="GO:0005524">
    <property type="term" value="F:ATP binding"/>
    <property type="evidence" value="ECO:0007669"/>
    <property type="project" value="EnsemblFungi"/>
</dbReference>
<evidence type="ECO:0000313" key="8">
    <source>
        <dbReference type="EMBL" id="KGK37135.1"/>
    </source>
</evidence>
<dbReference type="Pfam" id="PF16413">
    <property type="entry name" value="Mlh1_C"/>
    <property type="match status" value="1"/>
</dbReference>
<organism evidence="8 9">
    <name type="scientific">Pichia kudriavzevii</name>
    <name type="common">Yeast</name>
    <name type="synonym">Issatchenkia orientalis</name>
    <dbReference type="NCBI Taxonomy" id="4909"/>
    <lineage>
        <taxon>Eukaryota</taxon>
        <taxon>Fungi</taxon>
        <taxon>Dikarya</taxon>
        <taxon>Ascomycota</taxon>
        <taxon>Saccharomycotina</taxon>
        <taxon>Pichiomycetes</taxon>
        <taxon>Pichiales</taxon>
        <taxon>Pichiaceae</taxon>
        <taxon>Pichia</taxon>
    </lineage>
</organism>
<dbReference type="GO" id="GO:0097587">
    <property type="term" value="C:MutLgamma complex"/>
    <property type="evidence" value="ECO:0007669"/>
    <property type="project" value="EnsemblFungi"/>
</dbReference>
<dbReference type="Proteomes" id="UP000249293">
    <property type="component" value="Chromosome 1"/>
</dbReference>
<gene>
    <name evidence="7" type="ORF">C5L36_0A09590</name>
    <name evidence="8" type="ORF">JL09_g3705</name>
</gene>
<keyword evidence="3" id="KW-0227">DNA damage</keyword>
<evidence type="ECO:0000259" key="6">
    <source>
        <dbReference type="SMART" id="SM01340"/>
    </source>
</evidence>
<dbReference type="CDD" id="cd16926">
    <property type="entry name" value="HATPase_MutL-MLH-PMS-like"/>
    <property type="match status" value="1"/>
</dbReference>
<evidence type="ECO:0000313" key="9">
    <source>
        <dbReference type="Proteomes" id="UP000029867"/>
    </source>
</evidence>
<reference evidence="8" key="2">
    <citation type="submission" date="2014-08" db="EMBL/GenBank/DDBJ databases">
        <title>Exploiting Issatchenkia orientalis SD108 for Succinic Acid Production.</title>
        <authorList>
            <person name="Xiao H."/>
            <person name="Shao Z."/>
            <person name="Jiang Y."/>
            <person name="Dole S."/>
            <person name="Zhao H."/>
        </authorList>
    </citation>
    <scope>NUCLEOTIDE SEQUENCE [LARGE SCALE GENOMIC DNA]</scope>
    <source>
        <strain evidence="8">SD108</strain>
    </source>
</reference>
<evidence type="ECO:0000313" key="7">
    <source>
        <dbReference type="EMBL" id="AWU74369.1"/>
    </source>
</evidence>
<dbReference type="OrthoDB" id="10263226at2759"/>
<evidence type="ECO:0000256" key="2">
    <source>
        <dbReference type="ARBA" id="ARBA00006082"/>
    </source>
</evidence>
<dbReference type="VEuPathDB" id="FungiDB:C5L36_0A09590"/>
<evidence type="ECO:0000256" key="4">
    <source>
        <dbReference type="ARBA" id="ARBA00023204"/>
    </source>
</evidence>
<keyword evidence="5" id="KW-0539">Nucleus</keyword>
<dbReference type="STRING" id="4909.A0A099NWY5"/>
<dbReference type="SUPFAM" id="SSF55874">
    <property type="entry name" value="ATPase domain of HSP90 chaperone/DNA topoisomerase II/histidine kinase"/>
    <property type="match status" value="1"/>
</dbReference>
<dbReference type="InterPro" id="IPR032189">
    <property type="entry name" value="Mlh1_C"/>
</dbReference>
<dbReference type="InterPro" id="IPR020568">
    <property type="entry name" value="Ribosomal_Su5_D2-typ_SF"/>
</dbReference>
<dbReference type="GO" id="GO:0032389">
    <property type="term" value="C:MutLalpha complex"/>
    <property type="evidence" value="ECO:0007669"/>
    <property type="project" value="EnsemblFungi"/>
</dbReference>
<dbReference type="Proteomes" id="UP000029867">
    <property type="component" value="Unassembled WGS sequence"/>
</dbReference>
<reference evidence="9" key="1">
    <citation type="journal article" date="2014" name="Microb. Cell Fact.">
        <title>Exploiting Issatchenkia orientalis SD108 for succinic acid production.</title>
        <authorList>
            <person name="Xiao H."/>
            <person name="Shao Z."/>
            <person name="Jiang Y."/>
            <person name="Dole S."/>
            <person name="Zhao H."/>
        </authorList>
    </citation>
    <scope>NUCLEOTIDE SEQUENCE [LARGE SCALE GENOMIC DNA]</scope>
    <source>
        <strain evidence="9">SD108</strain>
    </source>
</reference>
<dbReference type="GeneID" id="40382079"/>
<dbReference type="GO" id="GO:0000713">
    <property type="term" value="P:meiotic heteroduplex formation"/>
    <property type="evidence" value="ECO:0007669"/>
    <property type="project" value="EnsemblFungi"/>
</dbReference>
<comment type="similarity">
    <text evidence="2">Belongs to the DNA mismatch repair MutL/HexB family.</text>
</comment>
<dbReference type="Pfam" id="PF13589">
    <property type="entry name" value="HATPase_c_3"/>
    <property type="match status" value="1"/>
</dbReference>
<dbReference type="RefSeq" id="XP_029319846.1">
    <property type="nucleotide sequence ID" value="XM_029463986.1"/>
</dbReference>
<dbReference type="HOGENOM" id="CLU_004131_2_0_1"/>
<dbReference type="GO" id="GO:0007131">
    <property type="term" value="P:reciprocal meiotic recombination"/>
    <property type="evidence" value="ECO:0007669"/>
    <property type="project" value="EnsemblFungi"/>
</dbReference>
<accession>A0A099NWY5</accession>
<dbReference type="InterPro" id="IPR013507">
    <property type="entry name" value="DNA_mismatch_S5_2-like"/>
</dbReference>
<proteinExistence type="inferred from homology"/>
<dbReference type="GO" id="GO:0032390">
    <property type="term" value="C:MutLbeta complex"/>
    <property type="evidence" value="ECO:0007669"/>
    <property type="project" value="EnsemblFungi"/>
</dbReference>
<dbReference type="GO" id="GO:0016887">
    <property type="term" value="F:ATP hydrolysis activity"/>
    <property type="evidence" value="ECO:0007669"/>
    <property type="project" value="EnsemblFungi"/>
</dbReference>
<keyword evidence="4" id="KW-0234">DNA repair</keyword>
<keyword evidence="10" id="KW-1185">Reference proteome</keyword>
<evidence type="ECO:0000256" key="5">
    <source>
        <dbReference type="ARBA" id="ARBA00023242"/>
    </source>
</evidence>
<dbReference type="PANTHER" id="PTHR10073">
    <property type="entry name" value="DNA MISMATCH REPAIR PROTEIN MLH, PMS, MUTL"/>
    <property type="match status" value="1"/>
</dbReference>
<evidence type="ECO:0000313" key="10">
    <source>
        <dbReference type="Proteomes" id="UP000249293"/>
    </source>
</evidence>
<sequence>MTTERRRILPLDKKVVNLIAAGEIIIAPANALKELLENSIDAGATQIEVVVKDGGMKLLQITDNGSGINKEDLPILCQRFTTSKLVEFEDLRSISTYGFRGEALASISHIARLSVITKTKDDSCAWKASYKDGELIGGLDDGVKPIAGKDGTVLVVEDLFYNIPSRLRALKSKNEEYANILEVISKYLIHVDNVGFSCQKQGGNGLDIMVRSNLSRKERIRSVYGSAIANNLLNVDIKIDEDFRTQFGLLKCQGSVSNTSFENKKSIQPIFFINHRLVVCNPLKRALGALYSTYLPKGHKPFIYLSLEISPQNVDVNVHPTKREVRFLNEDEVVDRIVVSIDNVLSDLDSSRKFLTQQILTNARKIEDDIEERRNKRTRGLVEEPVTREKKKAIPLSQFKKPYEHEMVRTDHSQTTLNNFVKSFSSQNTQQTNSAEDSIDIDDVSQDFDSSTILETTTATKEIEPVRLQSIISLKQELQARGNRFLTQIFAQHTYVGIADYEKRLCCIQHDVNLYLVDYASLCSEFFYHIGLADFAAFGKIEIVNEGGIDILHLLKKEVYENEEFVKIFCERNQIKELPDLRDSVQTCFVNMCEMWEEYFSTEIDVSDSFAPKLKSLPLLLKGYIPSWNKLSLFLFRVITKVNWNDEKECLGGILRQFALFYVPEIIYDDVENAKERKMKIGACLENLIMPMIKKKFLATDNLARDVIEIASLPRLYKVFERC</sequence>
<dbReference type="Gene3D" id="3.30.565.10">
    <property type="entry name" value="Histidine kinase-like ATPase, C-terminal domain"/>
    <property type="match status" value="1"/>
</dbReference>
<protein>
    <recommendedName>
        <fullName evidence="6">DNA mismatch repair protein S5 domain-containing protein</fullName>
    </recommendedName>
</protein>
<dbReference type="FunFam" id="3.30.565.10:FF:000079">
    <property type="entry name" value="DNA mismatch repair protein MLH"/>
    <property type="match status" value="1"/>
</dbReference>
<dbReference type="GO" id="GO:0000710">
    <property type="term" value="P:meiotic mismatch repair"/>
    <property type="evidence" value="ECO:0007669"/>
    <property type="project" value="EnsemblFungi"/>
</dbReference>
<dbReference type="eggNOG" id="KOG1979">
    <property type="taxonomic scope" value="Eukaryota"/>
</dbReference>
<evidence type="ECO:0000256" key="3">
    <source>
        <dbReference type="ARBA" id="ARBA00022763"/>
    </source>
</evidence>
<dbReference type="NCBIfam" id="TIGR00585">
    <property type="entry name" value="mutl"/>
    <property type="match status" value="1"/>
</dbReference>
<comment type="subcellular location">
    <subcellularLocation>
        <location evidence="1">Nucleus</location>
    </subcellularLocation>
</comment>